<keyword evidence="1" id="KW-0812">Transmembrane</keyword>
<dbReference type="STRING" id="796604.A0A2X0LYP8"/>
<protein>
    <submittedName>
        <fullName evidence="2">BQ5605_C017g08436 protein</fullName>
    </submittedName>
</protein>
<dbReference type="Proteomes" id="UP000249464">
    <property type="component" value="Unassembled WGS sequence"/>
</dbReference>
<feature type="transmembrane region" description="Helical" evidence="1">
    <location>
        <begin position="553"/>
        <end position="584"/>
    </location>
</feature>
<dbReference type="AlphaFoldDB" id="A0A2X0LYP8"/>
<feature type="transmembrane region" description="Helical" evidence="1">
    <location>
        <begin position="492"/>
        <end position="510"/>
    </location>
</feature>
<name>A0A2X0LYP8_9BASI</name>
<evidence type="ECO:0000313" key="2">
    <source>
        <dbReference type="EMBL" id="SGY20022.1"/>
    </source>
</evidence>
<dbReference type="InterPro" id="IPR007246">
    <property type="entry name" value="Gaa1"/>
</dbReference>
<gene>
    <name evidence="2" type="primary">BQ5605_C017g08436</name>
    <name evidence="2" type="ORF">BQ5605_C017G08436</name>
</gene>
<keyword evidence="1" id="KW-0472">Membrane</keyword>
<proteinExistence type="predicted"/>
<dbReference type="GO" id="GO:0016255">
    <property type="term" value="P:attachment of GPI anchor to protein"/>
    <property type="evidence" value="ECO:0007669"/>
    <property type="project" value="TreeGrafter"/>
</dbReference>
<sequence length="669" mass="74074">MSFLARVRSKFTSRQYRTTSETSRLRTSLIRREKILTQARALIPFLQAGLIIVGFLYFFAIPTQCLGRGHYISENALQPGQVRSIVNTYWNWADVHIADQYAEQVEAWSALPLQQFVDFGSARRTQELKKAFQKLGYATATQDYLFELGSGNSTLQGTNVYSILQAPKTDGAESLVLGASWLSRALHQDTKEKRVNVRGVASVLALANFLKKYSTWSKDIIFLVSDDYVAGAQAWIDEYHGNQQSNIRAEPLSLTTGPIWAALNLDYPYHSFSHLGLFYEGVNGHLANLDFLNSASHITKGMRVPPVLHADVELADLMPSIFYDTPLSFLDNHAVRTYTRAAKTVLHQVALTASGKAQGPEAVFGKYRIDALAMFGVPAEGPYGFHVLGRCVVRSSAWLYWEETCADVVIVIAGHSIVESTFRSLNNLLERFHQSFFLYLMTSVDTFVAIGNYLAAPVLVCAGMTIMGLNVWEQAGVSVKGERRERFVGRPIAIIGLTHAIGFGLFSYVSGLDPMGDLSSRLPPTLVFILLFAPLVLSTVFKSRRRKGRAPSSMVLASLSLILGGMTIGVVACLNFGASVLLSFSLCPPLTLVKPRRHALSERIQQFLVLVFSPPVTWALVRAWKREAADAWARGLLLDWQMMGTWSMPFTFVVVVPLVLQAGTVGLLE</sequence>
<keyword evidence="3" id="KW-1185">Reference proteome</keyword>
<keyword evidence="1" id="KW-1133">Transmembrane helix</keyword>
<dbReference type="PANTHER" id="PTHR13304">
    <property type="entry name" value="GLYCOSYLPHOSPHATIDYLINOSITOL ANCHOR ATTACHMENT 1 PROTEIN"/>
    <property type="match status" value="1"/>
</dbReference>
<dbReference type="Gene3D" id="3.40.630.10">
    <property type="entry name" value="Zn peptidases"/>
    <property type="match status" value="1"/>
</dbReference>
<evidence type="ECO:0000313" key="3">
    <source>
        <dbReference type="Proteomes" id="UP000249464"/>
    </source>
</evidence>
<reference evidence="2 3" key="1">
    <citation type="submission" date="2016-11" db="EMBL/GenBank/DDBJ databases">
        <authorList>
            <person name="Jaros S."/>
            <person name="Januszkiewicz K."/>
            <person name="Wedrychowicz H."/>
        </authorList>
    </citation>
    <scope>NUCLEOTIDE SEQUENCE [LARGE SCALE GENOMIC DNA]</scope>
</reference>
<dbReference type="PANTHER" id="PTHR13304:SF0">
    <property type="entry name" value="GLYCOSYLPHOSPHATIDYLINOSITOL ANCHOR ATTACHMENT 1 PROTEIN"/>
    <property type="match status" value="1"/>
</dbReference>
<organism evidence="2 3">
    <name type="scientific">Microbotryum silenes-dioicae</name>
    <dbReference type="NCBI Taxonomy" id="796604"/>
    <lineage>
        <taxon>Eukaryota</taxon>
        <taxon>Fungi</taxon>
        <taxon>Dikarya</taxon>
        <taxon>Basidiomycota</taxon>
        <taxon>Pucciniomycotina</taxon>
        <taxon>Microbotryomycetes</taxon>
        <taxon>Microbotryales</taxon>
        <taxon>Microbotryaceae</taxon>
        <taxon>Microbotryum</taxon>
    </lineage>
</organism>
<dbReference type="EMBL" id="FQNC01000017">
    <property type="protein sequence ID" value="SGY20022.1"/>
    <property type="molecule type" value="Genomic_DNA"/>
</dbReference>
<feature type="transmembrane region" description="Helical" evidence="1">
    <location>
        <begin position="645"/>
        <end position="668"/>
    </location>
</feature>
<dbReference type="GO" id="GO:0042765">
    <property type="term" value="C:GPI-anchor transamidase complex"/>
    <property type="evidence" value="ECO:0007669"/>
    <property type="project" value="InterPro"/>
</dbReference>
<evidence type="ECO:0000256" key="1">
    <source>
        <dbReference type="SAM" id="Phobius"/>
    </source>
</evidence>
<feature type="transmembrane region" description="Helical" evidence="1">
    <location>
        <begin position="522"/>
        <end position="541"/>
    </location>
</feature>
<feature type="transmembrane region" description="Helical" evidence="1">
    <location>
        <begin position="450"/>
        <end position="472"/>
    </location>
</feature>
<accession>A0A2X0LYP8</accession>
<dbReference type="Pfam" id="PF04114">
    <property type="entry name" value="Gaa1"/>
    <property type="match status" value="2"/>
</dbReference>
<feature type="transmembrane region" description="Helical" evidence="1">
    <location>
        <begin position="41"/>
        <end position="60"/>
    </location>
</feature>